<gene>
    <name evidence="2" type="ORF">Cadr_000007434</name>
</gene>
<feature type="region of interest" description="Disordered" evidence="1">
    <location>
        <begin position="15"/>
        <end position="35"/>
    </location>
</feature>
<comment type="caution">
    <text evidence="2">The sequence shown here is derived from an EMBL/GenBank/DDBJ whole genome shotgun (WGS) entry which is preliminary data.</text>
</comment>
<proteinExistence type="predicted"/>
<evidence type="ECO:0000313" key="2">
    <source>
        <dbReference type="EMBL" id="KAB1279458.1"/>
    </source>
</evidence>
<keyword evidence="3" id="KW-1185">Reference proteome</keyword>
<organism evidence="2 3">
    <name type="scientific">Camelus dromedarius</name>
    <name type="common">Dromedary</name>
    <name type="synonym">Arabian camel</name>
    <dbReference type="NCBI Taxonomy" id="9838"/>
    <lineage>
        <taxon>Eukaryota</taxon>
        <taxon>Metazoa</taxon>
        <taxon>Chordata</taxon>
        <taxon>Craniata</taxon>
        <taxon>Vertebrata</taxon>
        <taxon>Euteleostomi</taxon>
        <taxon>Mammalia</taxon>
        <taxon>Eutheria</taxon>
        <taxon>Laurasiatheria</taxon>
        <taxon>Artiodactyla</taxon>
        <taxon>Tylopoda</taxon>
        <taxon>Camelidae</taxon>
        <taxon>Camelus</taxon>
    </lineage>
</organism>
<evidence type="ECO:0000313" key="3">
    <source>
        <dbReference type="Proteomes" id="UP000299084"/>
    </source>
</evidence>
<reference evidence="2 3" key="1">
    <citation type="journal article" date="2019" name="Mol. Ecol. Resour.">
        <title>Improving Illumina assemblies with Hi-C and long reads: an example with the North African dromedary.</title>
        <authorList>
            <person name="Elbers J.P."/>
            <person name="Rogers M.F."/>
            <person name="Perelman P.L."/>
            <person name="Proskuryakova A.A."/>
            <person name="Serdyukova N.A."/>
            <person name="Johnson W.E."/>
            <person name="Horin P."/>
            <person name="Corander J."/>
            <person name="Murphy D."/>
            <person name="Burger P.A."/>
        </authorList>
    </citation>
    <scope>NUCLEOTIDE SEQUENCE [LARGE SCALE GENOMIC DNA]</scope>
    <source>
        <strain evidence="2">Drom800</strain>
        <tissue evidence="2">Blood</tissue>
    </source>
</reference>
<dbReference type="Proteomes" id="UP000299084">
    <property type="component" value="Unassembled WGS sequence"/>
</dbReference>
<protein>
    <submittedName>
        <fullName evidence="2">Uncharacterized protein</fullName>
    </submittedName>
</protein>
<evidence type="ECO:0000256" key="1">
    <source>
        <dbReference type="SAM" id="MobiDB-lite"/>
    </source>
</evidence>
<name>A0A5N4E7I0_CAMDR</name>
<sequence length="158" mass="16934">MTTKFGFKDQRARSLLSPLPLEPKGPLETHRAPGGRISQSVDRIMTMVTERQGGCALWVSGNRDGKKGSSVAPCLSSGPNTLPSCSRAFPYTADLTSCLSPFPAYSSPNRGPLLEAASLTLPKTFTHRSLCLSGLSTGHHMASFFSLSTKMAVCDRPF</sequence>
<dbReference type="EMBL" id="JWIN03000005">
    <property type="protein sequence ID" value="KAB1279458.1"/>
    <property type="molecule type" value="Genomic_DNA"/>
</dbReference>
<accession>A0A5N4E7I0</accession>
<dbReference type="AlphaFoldDB" id="A0A5N4E7I0"/>